<dbReference type="GeneID" id="6085007"/>
<proteinExistence type="predicted"/>
<gene>
    <name evidence="2" type="ORF">LACBIDRAFT_334582</name>
</gene>
<dbReference type="EMBL" id="DS547156">
    <property type="protein sequence ID" value="EDQ99990.1"/>
    <property type="molecule type" value="Genomic_DNA"/>
</dbReference>
<evidence type="ECO:0000313" key="2">
    <source>
        <dbReference type="EMBL" id="EDQ99990.1"/>
    </source>
</evidence>
<dbReference type="AlphaFoldDB" id="B0DZK1"/>
<organism evidence="3">
    <name type="scientific">Laccaria bicolor (strain S238N-H82 / ATCC MYA-4686)</name>
    <name type="common">Bicoloured deceiver</name>
    <name type="synonym">Laccaria laccata var. bicolor</name>
    <dbReference type="NCBI Taxonomy" id="486041"/>
    <lineage>
        <taxon>Eukaryota</taxon>
        <taxon>Fungi</taxon>
        <taxon>Dikarya</taxon>
        <taxon>Basidiomycota</taxon>
        <taxon>Agaricomycotina</taxon>
        <taxon>Agaricomycetes</taxon>
        <taxon>Agaricomycetidae</taxon>
        <taxon>Agaricales</taxon>
        <taxon>Agaricineae</taxon>
        <taxon>Hydnangiaceae</taxon>
        <taxon>Laccaria</taxon>
    </lineage>
</organism>
<dbReference type="Proteomes" id="UP000001194">
    <property type="component" value="Unassembled WGS sequence"/>
</dbReference>
<reference evidence="2 3" key="1">
    <citation type="journal article" date="2008" name="Nature">
        <title>The genome of Laccaria bicolor provides insights into mycorrhizal symbiosis.</title>
        <authorList>
            <person name="Martin F."/>
            <person name="Aerts A."/>
            <person name="Ahren D."/>
            <person name="Brun A."/>
            <person name="Danchin E.G.J."/>
            <person name="Duchaussoy F."/>
            <person name="Gibon J."/>
            <person name="Kohler A."/>
            <person name="Lindquist E."/>
            <person name="Pereda V."/>
            <person name="Salamov A."/>
            <person name="Shapiro H.J."/>
            <person name="Wuyts J."/>
            <person name="Blaudez D."/>
            <person name="Buee M."/>
            <person name="Brokstein P."/>
            <person name="Canbaeck B."/>
            <person name="Cohen D."/>
            <person name="Courty P.E."/>
            <person name="Coutinho P.M."/>
            <person name="Delaruelle C."/>
            <person name="Detter J.C."/>
            <person name="Deveau A."/>
            <person name="DiFazio S."/>
            <person name="Duplessis S."/>
            <person name="Fraissinet-Tachet L."/>
            <person name="Lucic E."/>
            <person name="Frey-Klett P."/>
            <person name="Fourrey C."/>
            <person name="Feussner I."/>
            <person name="Gay G."/>
            <person name="Grimwood J."/>
            <person name="Hoegger P.J."/>
            <person name="Jain P."/>
            <person name="Kilaru S."/>
            <person name="Labbe J."/>
            <person name="Lin Y.C."/>
            <person name="Legue V."/>
            <person name="Le Tacon F."/>
            <person name="Marmeisse R."/>
            <person name="Melayah D."/>
            <person name="Montanini B."/>
            <person name="Muratet M."/>
            <person name="Nehls U."/>
            <person name="Niculita-Hirzel H."/>
            <person name="Oudot-Le Secq M.P."/>
            <person name="Peter M."/>
            <person name="Quesneville H."/>
            <person name="Rajashekar B."/>
            <person name="Reich M."/>
            <person name="Rouhier N."/>
            <person name="Schmutz J."/>
            <person name="Yin T."/>
            <person name="Chalot M."/>
            <person name="Henrissat B."/>
            <person name="Kuees U."/>
            <person name="Lucas S."/>
            <person name="Van de Peer Y."/>
            <person name="Podila G.K."/>
            <person name="Polle A."/>
            <person name="Pukkila P.J."/>
            <person name="Richardson P.M."/>
            <person name="Rouze P."/>
            <person name="Sanders I.R."/>
            <person name="Stajich J.E."/>
            <person name="Tunlid A."/>
            <person name="Tuskan G."/>
            <person name="Grigoriev I.V."/>
        </authorList>
    </citation>
    <scope>NUCLEOTIDE SEQUENCE [LARGE SCALE GENOMIC DNA]</scope>
    <source>
        <strain evidence="3">S238N-H82 / ATCC MYA-4686</strain>
    </source>
</reference>
<dbReference type="InParanoid" id="B0DZK1"/>
<feature type="compositionally biased region" description="Polar residues" evidence="1">
    <location>
        <begin position="23"/>
        <end position="32"/>
    </location>
</feature>
<evidence type="ECO:0000256" key="1">
    <source>
        <dbReference type="SAM" id="MobiDB-lite"/>
    </source>
</evidence>
<name>B0DZK1_LACBS</name>
<keyword evidence="3" id="KW-1185">Reference proteome</keyword>
<sequence length="182" mass="20040">MKQMIEPVPDMAQPFSPDPAQLFTGSKSQTTGRIIKPPSPSLKPQPRATKQTKKKSFKALEDVDSDYEYDNRDNDLSDLSDLELSSPAGRCMRKRGPCVSPPLTVTVKEPRAIRVQNPAVITALVIPSPQREVSTSPVVQKSLAVQKKAPDGPAKTCQKKCKQLVHSHYQCPVGQTFCVAWD</sequence>
<evidence type="ECO:0000313" key="3">
    <source>
        <dbReference type="Proteomes" id="UP000001194"/>
    </source>
</evidence>
<dbReference type="HOGENOM" id="CLU_1482228_0_0_1"/>
<protein>
    <submittedName>
        <fullName evidence="2">Predicted protein</fullName>
    </submittedName>
</protein>
<dbReference type="KEGG" id="lbc:LACBIDRAFT_334582"/>
<dbReference type="RefSeq" id="XP_001889401.1">
    <property type="nucleotide sequence ID" value="XM_001889366.1"/>
</dbReference>
<accession>B0DZK1</accession>
<feature type="region of interest" description="Disordered" evidence="1">
    <location>
        <begin position="1"/>
        <end position="97"/>
    </location>
</feature>